<dbReference type="Gene3D" id="3.40.50.150">
    <property type="entry name" value="Vaccinia Virus protein VP39"/>
    <property type="match status" value="1"/>
</dbReference>
<feature type="binding site" evidence="9">
    <location>
        <position position="66"/>
    </location>
    <ligand>
        <name>S-adenosyl-L-methionine</name>
        <dbReference type="ChEBI" id="CHEBI:59789"/>
    </ligand>
</feature>
<sequence length="223" mass="25062">MQAEYWLSKWSEDKIGFHQDTANKRLQKYWASLELSEGAPVFVPLCGKSLDILWLHQSGHPVLGVELSEKAVKSFFEENALPYERREEQAFIVYSGTGQAQGIDLLVGDFFALTPNHLAQCHAFYDRAAMIALEEDMRARYTGHLAQSVATGTKGLLLTIAYDQSRMAGPPFSVSDQNVQALHGNDFDLVELAHYSGPERLGNLAERGLETLDERVYLLTRNR</sequence>
<evidence type="ECO:0000256" key="3">
    <source>
        <dbReference type="ARBA" id="ARBA00008145"/>
    </source>
</evidence>
<feature type="binding site" evidence="9">
    <location>
        <position position="45"/>
    </location>
    <ligand>
        <name>S-adenosyl-L-methionine</name>
        <dbReference type="ChEBI" id="CHEBI:59789"/>
    </ligand>
</feature>
<dbReference type="InterPro" id="IPR029063">
    <property type="entry name" value="SAM-dependent_MTases_sf"/>
</dbReference>
<evidence type="ECO:0000256" key="2">
    <source>
        <dbReference type="ARBA" id="ARBA00004496"/>
    </source>
</evidence>
<proteinExistence type="inferred from homology"/>
<dbReference type="SUPFAM" id="SSF53335">
    <property type="entry name" value="S-adenosyl-L-methionine-dependent methyltransferases"/>
    <property type="match status" value="1"/>
</dbReference>
<gene>
    <name evidence="9 10" type="primary">tpm</name>
    <name evidence="10" type="ORF">IMCC3135_31820</name>
</gene>
<evidence type="ECO:0000256" key="9">
    <source>
        <dbReference type="HAMAP-Rule" id="MF_00812"/>
    </source>
</evidence>
<dbReference type="RefSeq" id="WP_088921182.1">
    <property type="nucleotide sequence ID" value="NZ_CP018632.1"/>
</dbReference>
<organism evidence="10 11">
    <name type="scientific">Granulosicoccus antarcticus IMCC3135</name>
    <dbReference type="NCBI Taxonomy" id="1192854"/>
    <lineage>
        <taxon>Bacteria</taxon>
        <taxon>Pseudomonadati</taxon>
        <taxon>Pseudomonadota</taxon>
        <taxon>Gammaproteobacteria</taxon>
        <taxon>Chromatiales</taxon>
        <taxon>Granulosicoccaceae</taxon>
        <taxon>Granulosicoccus</taxon>
    </lineage>
</organism>
<dbReference type="GO" id="GO:0005737">
    <property type="term" value="C:cytoplasm"/>
    <property type="evidence" value="ECO:0007669"/>
    <property type="project" value="UniProtKB-SubCell"/>
</dbReference>
<evidence type="ECO:0000313" key="11">
    <source>
        <dbReference type="Proteomes" id="UP000250079"/>
    </source>
</evidence>
<evidence type="ECO:0000256" key="1">
    <source>
        <dbReference type="ARBA" id="ARBA00000903"/>
    </source>
</evidence>
<feature type="binding site" evidence="9">
    <location>
        <position position="127"/>
    </location>
    <ligand>
        <name>S-adenosyl-L-methionine</name>
        <dbReference type="ChEBI" id="CHEBI:59789"/>
    </ligand>
</feature>
<dbReference type="GO" id="GO:0032259">
    <property type="term" value="P:methylation"/>
    <property type="evidence" value="ECO:0007669"/>
    <property type="project" value="UniProtKB-KW"/>
</dbReference>
<dbReference type="PROSITE" id="PS51585">
    <property type="entry name" value="SAM_MT_TPMT"/>
    <property type="match status" value="1"/>
</dbReference>
<keyword evidence="11" id="KW-1185">Reference proteome</keyword>
<dbReference type="PANTHER" id="PTHR10259">
    <property type="entry name" value="THIOPURINE S-METHYLTRANSFERASE"/>
    <property type="match status" value="1"/>
</dbReference>
<evidence type="ECO:0000256" key="7">
    <source>
        <dbReference type="ARBA" id="ARBA00022679"/>
    </source>
</evidence>
<evidence type="ECO:0000256" key="8">
    <source>
        <dbReference type="ARBA" id="ARBA00022691"/>
    </source>
</evidence>
<keyword evidence="8 9" id="KW-0949">S-adenosyl-L-methionine</keyword>
<dbReference type="OrthoDB" id="9778208at2"/>
<dbReference type="PIRSF" id="PIRSF023956">
    <property type="entry name" value="Thiopurine_S-methyltransferase"/>
    <property type="match status" value="1"/>
</dbReference>
<reference evidence="10 11" key="1">
    <citation type="submission" date="2016-12" db="EMBL/GenBank/DDBJ databases">
        <authorList>
            <person name="Song W.-J."/>
            <person name="Kurnit D.M."/>
        </authorList>
    </citation>
    <scope>NUCLEOTIDE SEQUENCE [LARGE SCALE GENOMIC DNA]</scope>
    <source>
        <strain evidence="10 11">IMCC3135</strain>
    </source>
</reference>
<dbReference type="GO" id="GO:0010038">
    <property type="term" value="P:response to metal ion"/>
    <property type="evidence" value="ECO:0007669"/>
    <property type="project" value="InterPro"/>
</dbReference>
<dbReference type="FunFam" id="3.40.50.150:FF:000101">
    <property type="entry name" value="Thiopurine S-methyltransferase"/>
    <property type="match status" value="1"/>
</dbReference>
<feature type="binding site" evidence="9">
    <location>
        <position position="10"/>
    </location>
    <ligand>
        <name>S-adenosyl-L-methionine</name>
        <dbReference type="ChEBI" id="CHEBI:59789"/>
    </ligand>
</feature>
<keyword evidence="5 9" id="KW-0963">Cytoplasm</keyword>
<evidence type="ECO:0000313" key="10">
    <source>
        <dbReference type="EMBL" id="ASJ76411.1"/>
    </source>
</evidence>
<comment type="subcellular location">
    <subcellularLocation>
        <location evidence="2 9">Cytoplasm</location>
    </subcellularLocation>
</comment>
<dbReference type="EC" id="2.1.1.67" evidence="4 9"/>
<dbReference type="Pfam" id="PF05724">
    <property type="entry name" value="TPMT"/>
    <property type="match status" value="1"/>
</dbReference>
<comment type="similarity">
    <text evidence="3 9">Belongs to the class I-like SAM-binding methyltransferase superfamily. TPMT family.</text>
</comment>
<evidence type="ECO:0000256" key="5">
    <source>
        <dbReference type="ARBA" id="ARBA00022490"/>
    </source>
</evidence>
<dbReference type="NCBIfam" id="NF009732">
    <property type="entry name" value="PRK13255.1"/>
    <property type="match status" value="1"/>
</dbReference>
<accession>A0A2Z2P1J8</accession>
<protein>
    <recommendedName>
        <fullName evidence="4 9">Thiopurine S-methyltransferase</fullName>
        <ecNumber evidence="4 9">2.1.1.67</ecNumber>
    </recommendedName>
    <alternativeName>
        <fullName evidence="9">Thiopurine methyltransferase</fullName>
    </alternativeName>
</protein>
<evidence type="ECO:0000256" key="4">
    <source>
        <dbReference type="ARBA" id="ARBA00011905"/>
    </source>
</evidence>
<dbReference type="PANTHER" id="PTHR10259:SF11">
    <property type="entry name" value="THIOPURINE S-METHYLTRANSFERASE"/>
    <property type="match status" value="1"/>
</dbReference>
<dbReference type="InterPro" id="IPR025835">
    <property type="entry name" value="Thiopurine_S-MeTrfase"/>
</dbReference>
<dbReference type="GO" id="GO:0008119">
    <property type="term" value="F:thiopurine S-methyltransferase activity"/>
    <property type="evidence" value="ECO:0007669"/>
    <property type="project" value="UniProtKB-UniRule"/>
</dbReference>
<dbReference type="AlphaFoldDB" id="A0A2Z2P1J8"/>
<dbReference type="NCBIfam" id="TIGR03840">
    <property type="entry name" value="TMPT_Se_Te"/>
    <property type="match status" value="1"/>
</dbReference>
<dbReference type="InterPro" id="IPR008854">
    <property type="entry name" value="TPMT"/>
</dbReference>
<keyword evidence="7 9" id="KW-0808">Transferase</keyword>
<evidence type="ECO:0000256" key="6">
    <source>
        <dbReference type="ARBA" id="ARBA00022603"/>
    </source>
</evidence>
<dbReference type="KEGG" id="gai:IMCC3135_31820"/>
<dbReference type="InterPro" id="IPR022474">
    <property type="entry name" value="Thiopur_S-MeTfrase_Se/Te_detox"/>
</dbReference>
<dbReference type="EMBL" id="CP018632">
    <property type="protein sequence ID" value="ASJ76411.1"/>
    <property type="molecule type" value="Genomic_DNA"/>
</dbReference>
<dbReference type="HAMAP" id="MF_00812">
    <property type="entry name" value="Thiopur_methtran"/>
    <property type="match status" value="1"/>
</dbReference>
<dbReference type="Proteomes" id="UP000250079">
    <property type="component" value="Chromosome"/>
</dbReference>
<keyword evidence="6 9" id="KW-0489">Methyltransferase</keyword>
<name>A0A2Z2P1J8_9GAMM</name>
<comment type="catalytic activity">
    <reaction evidence="1 9">
        <text>S-adenosyl-L-methionine + a thiopurine = S-adenosyl-L-homocysteine + a thiopurine S-methylether.</text>
        <dbReference type="EC" id="2.1.1.67"/>
    </reaction>
</comment>